<proteinExistence type="predicted"/>
<sequence length="66" mass="7680">MNCVVGLWIQHELDDEDRARLSYVLEEEHRSMASLYRIIMPLYNFPFSLTAFKDHVKGRCSCGETG</sequence>
<organism evidence="1 2">
    <name type="scientific">Gordonia phage Fryberger</name>
    <dbReference type="NCBI Taxonomy" id="2250392"/>
    <lineage>
        <taxon>Viruses</taxon>
        <taxon>Duplodnaviria</taxon>
        <taxon>Heunggongvirae</taxon>
        <taxon>Uroviricota</taxon>
        <taxon>Caudoviricetes</taxon>
        <taxon>Ronaldovirus</taxon>
        <taxon>Ronaldovirus fryberger</taxon>
    </lineage>
</organism>
<accession>A0A346FCR9</accession>
<gene>
    <name evidence="1" type="primary">118</name>
    <name evidence="1" type="ORF">SEA_FRYBERGER_118</name>
</gene>
<reference evidence="1 2" key="1">
    <citation type="submission" date="2018-06" db="EMBL/GenBank/DDBJ databases">
        <authorList>
            <person name="Searcy Z.E."/>
            <person name="Delesalle V.A."/>
            <person name="Garlena R.A."/>
            <person name="Russell D.A."/>
            <person name="Pope W.H."/>
            <person name="Jacobs-Sera D."/>
            <person name="Hatfull G.F."/>
        </authorList>
    </citation>
    <scope>NUCLEOTIDE SEQUENCE [LARGE SCALE GENOMIC DNA]</scope>
</reference>
<evidence type="ECO:0000313" key="1">
    <source>
        <dbReference type="EMBL" id="AXN53533.1"/>
    </source>
</evidence>
<dbReference type="Proteomes" id="UP000259952">
    <property type="component" value="Segment"/>
</dbReference>
<dbReference type="RefSeq" id="YP_009807670.1">
    <property type="nucleotide sequence ID" value="NC_048027.1"/>
</dbReference>
<protein>
    <submittedName>
        <fullName evidence="1">Uncharacterized protein</fullName>
    </submittedName>
</protein>
<keyword evidence="2" id="KW-1185">Reference proteome</keyword>
<dbReference type="GeneID" id="54998548"/>
<dbReference type="KEGG" id="vg:54998548"/>
<dbReference type="EMBL" id="MH479913">
    <property type="protein sequence ID" value="AXN53533.1"/>
    <property type="molecule type" value="Genomic_DNA"/>
</dbReference>
<name>A0A346FCR9_9CAUD</name>
<evidence type="ECO:0000313" key="2">
    <source>
        <dbReference type="Proteomes" id="UP000259952"/>
    </source>
</evidence>